<name>A0A8H4F2B0_MUCCL</name>
<gene>
    <name evidence="1" type="ORF">FB192DRAFT_1385438</name>
</gene>
<comment type="caution">
    <text evidence="1">The sequence shown here is derived from an EMBL/GenBank/DDBJ whole genome shotgun (WGS) entry which is preliminary data.</text>
</comment>
<evidence type="ECO:0000313" key="1">
    <source>
        <dbReference type="EMBL" id="KAF1801363.1"/>
    </source>
</evidence>
<reference evidence="1 2" key="1">
    <citation type="submission" date="2019-09" db="EMBL/GenBank/DDBJ databases">
        <authorList>
            <consortium name="DOE Joint Genome Institute"/>
            <person name="Mondo S.J."/>
            <person name="Navarro-Mendoza M.I."/>
            <person name="Perez-Arques C."/>
            <person name="Panchal S."/>
            <person name="Nicolas F.E."/>
            <person name="Ganguly P."/>
            <person name="Pangilinan J."/>
            <person name="Grigoriev I."/>
            <person name="Heitman J."/>
            <person name="Sanya K."/>
            <person name="Garre V."/>
        </authorList>
    </citation>
    <scope>NUCLEOTIDE SEQUENCE [LARGE SCALE GENOMIC DNA]</scope>
    <source>
        <strain evidence="1 2">MU402</strain>
    </source>
</reference>
<accession>A0A8H4F2B0</accession>
<dbReference type="AlphaFoldDB" id="A0A8H4F2B0"/>
<proteinExistence type="predicted"/>
<organism evidence="1 2">
    <name type="scientific">Mucor circinelloides f. lusitanicus</name>
    <name type="common">Mucor racemosus var. lusitanicus</name>
    <dbReference type="NCBI Taxonomy" id="29924"/>
    <lineage>
        <taxon>Eukaryota</taxon>
        <taxon>Fungi</taxon>
        <taxon>Fungi incertae sedis</taxon>
        <taxon>Mucoromycota</taxon>
        <taxon>Mucoromycotina</taxon>
        <taxon>Mucoromycetes</taxon>
        <taxon>Mucorales</taxon>
        <taxon>Mucorineae</taxon>
        <taxon>Mucoraceae</taxon>
        <taxon>Mucor</taxon>
    </lineage>
</organism>
<evidence type="ECO:0000313" key="2">
    <source>
        <dbReference type="Proteomes" id="UP000469890"/>
    </source>
</evidence>
<sequence>MKNLLNYSHYDYLLCVSVENAGGITIYGCSNRTLMLYHNWIIMEPEDVVDENLGLLLKDIFLVYFELHTKNACHLTAIEASTLSSIVQYFKNIKARLASEFKLLLDTSQIIFVVLSALADWDVCLLRALFVEAEWITPEDDESKLMLVPFIEAHVNNLQMFSKGRPDFRREGKYMILHMHLAEEEDQVVYTLTCFKMQCAKELMAVSRRLASSDFLLVPFVLSSKSVCLPTTDEAMLTTIKRTITNLRNNYKARNGIELDDEGSIYEVSELAIQLRDMLQNASLYMFSHRKTIGDYLHTINFEKYQLQDLQNYQIDDLYAEIRRNTSVQQHVKTVNNFVQECLDEYGTISNAPDGICNIIPFYTDRKFATSPHAYCIEESLLQEKLIKPEDVLTLLRHGAYYQYGALQRPFKILQIVNSLLPPLIQNEEGSDKVAFNDWKKDDGILLPLNSYYLQANISQRQIEFILNKVVKTASSKTHAEMFTVHERIVEINDVRIAAPDILWSHYQLLESRGLLDSLISFCQEHEGSALSFSHYECFTANMASVILRWFRSKRNLSDEELDAYQLIPISKYCACALKLSHRMLLETGLKPAISSIAGTIAGITLSNDHFGLYQVSALFIKEGMDFIDNMYYLHSLEHHLEEKLQSFFQNRQQRLAMFFIKETPEHTMRQYLVRGNYTQKSSSTYTISLQIETNKKYFTYGYMDDHVKAYRDLPGTSSEAESYMTGKYKFQSNCTILNRGEDLPNTGVTKTLCFPSCLRVDIDYSIVQKDGFEILVKHQYLQLNGNCSYTTISILPVHHSSTLKITASQISPSDGRYPPFEDVYSVGIRERLSLKKK</sequence>
<dbReference type="Proteomes" id="UP000469890">
    <property type="component" value="Unassembled WGS sequence"/>
</dbReference>
<dbReference type="EMBL" id="JAAECE010000005">
    <property type="protein sequence ID" value="KAF1801363.1"/>
    <property type="molecule type" value="Genomic_DNA"/>
</dbReference>
<protein>
    <submittedName>
        <fullName evidence="1">Uncharacterized protein</fullName>
    </submittedName>
</protein>